<evidence type="ECO:0000313" key="3">
    <source>
        <dbReference type="EnsemblFungi" id="MAPG_04675T0"/>
    </source>
</evidence>
<reference evidence="2" key="3">
    <citation type="submission" date="2011-03" db="EMBL/GenBank/DDBJ databases">
        <title>Annotation of Magnaporthe poae ATCC 64411.</title>
        <authorList>
            <person name="Ma L.-J."/>
            <person name="Dead R."/>
            <person name="Young S.K."/>
            <person name="Zeng Q."/>
            <person name="Gargeya S."/>
            <person name="Fitzgerald M."/>
            <person name="Haas B."/>
            <person name="Abouelleil A."/>
            <person name="Alvarado L."/>
            <person name="Arachchi H.M."/>
            <person name="Berlin A."/>
            <person name="Brown A."/>
            <person name="Chapman S.B."/>
            <person name="Chen Z."/>
            <person name="Dunbar C."/>
            <person name="Freedman E."/>
            <person name="Gearin G."/>
            <person name="Gellesch M."/>
            <person name="Goldberg J."/>
            <person name="Griggs A."/>
            <person name="Gujja S."/>
            <person name="Heiman D."/>
            <person name="Howarth C."/>
            <person name="Larson L."/>
            <person name="Lui A."/>
            <person name="MacDonald P.J.P."/>
            <person name="Mehta T."/>
            <person name="Montmayeur A."/>
            <person name="Murphy C."/>
            <person name="Neiman D."/>
            <person name="Pearson M."/>
            <person name="Priest M."/>
            <person name="Roberts A."/>
            <person name="Saif S."/>
            <person name="Shea T."/>
            <person name="Shenoy N."/>
            <person name="Sisk P."/>
            <person name="Stolte C."/>
            <person name="Sykes S."/>
            <person name="Yandava C."/>
            <person name="Wortman J."/>
            <person name="Nusbaum C."/>
            <person name="Birren B."/>
        </authorList>
    </citation>
    <scope>NUCLEOTIDE SEQUENCE</scope>
    <source>
        <strain evidence="2">ATCC 64411</strain>
    </source>
</reference>
<organism evidence="3 4">
    <name type="scientific">Magnaporthiopsis poae (strain ATCC 64411 / 73-15)</name>
    <name type="common">Kentucky bluegrass fungus</name>
    <name type="synonym">Magnaporthe poae</name>
    <dbReference type="NCBI Taxonomy" id="644358"/>
    <lineage>
        <taxon>Eukaryota</taxon>
        <taxon>Fungi</taxon>
        <taxon>Dikarya</taxon>
        <taxon>Ascomycota</taxon>
        <taxon>Pezizomycotina</taxon>
        <taxon>Sordariomycetes</taxon>
        <taxon>Sordariomycetidae</taxon>
        <taxon>Magnaporthales</taxon>
        <taxon>Magnaporthaceae</taxon>
        <taxon>Magnaporthiopsis</taxon>
    </lineage>
</organism>
<evidence type="ECO:0000313" key="2">
    <source>
        <dbReference type="EMBL" id="KLU85653.1"/>
    </source>
</evidence>
<reference evidence="4" key="1">
    <citation type="submission" date="2010-05" db="EMBL/GenBank/DDBJ databases">
        <title>The genome sequence of Magnaporthe poae strain ATCC 64411.</title>
        <authorList>
            <person name="Ma L.-J."/>
            <person name="Dead R."/>
            <person name="Young S."/>
            <person name="Zeng Q."/>
            <person name="Koehrsen M."/>
            <person name="Alvarado L."/>
            <person name="Berlin A."/>
            <person name="Chapman S.B."/>
            <person name="Chen Z."/>
            <person name="Freedman E."/>
            <person name="Gellesch M."/>
            <person name="Goldberg J."/>
            <person name="Griggs A."/>
            <person name="Gujja S."/>
            <person name="Heilman E.R."/>
            <person name="Heiman D."/>
            <person name="Hepburn T."/>
            <person name="Howarth C."/>
            <person name="Jen D."/>
            <person name="Larson L."/>
            <person name="Mehta T."/>
            <person name="Neiman D."/>
            <person name="Pearson M."/>
            <person name="Roberts A."/>
            <person name="Saif S."/>
            <person name="Shea T."/>
            <person name="Shenoy N."/>
            <person name="Sisk P."/>
            <person name="Stolte C."/>
            <person name="Sykes S."/>
            <person name="Walk T."/>
            <person name="White J."/>
            <person name="Yandava C."/>
            <person name="Haas B."/>
            <person name="Nusbaum C."/>
            <person name="Birren B."/>
        </authorList>
    </citation>
    <scope>NUCLEOTIDE SEQUENCE [LARGE SCALE GENOMIC DNA]</scope>
    <source>
        <strain evidence="4">ATCC 64411 / 73-15</strain>
    </source>
</reference>
<sequence>MDREPARSMRWFVGCTLPASTFWALLSPETKRRSIAWVKRHYKRLISTRSAIGFVANLIPQLALVTVGWTVRCFQSASQRPAPQSFPERISACAALLLGRTQDDASPVAPLFRYLSSWFWSTMMYHCTYWQPPCNRHDADSTGPVGAGVPASTLALGLRGLGLRKPGIDSRFDMFFNISAARPYVKTLVSYLSSEVKPSFGYFAGSLLVADAATRLEPAIPVYLDRLASRLH</sequence>
<dbReference type="EMBL" id="ADBL01001091">
    <property type="status" value="NOT_ANNOTATED_CDS"/>
    <property type="molecule type" value="Genomic_DNA"/>
</dbReference>
<feature type="transmembrane region" description="Helical" evidence="1">
    <location>
        <begin position="50"/>
        <end position="71"/>
    </location>
</feature>
<dbReference type="OrthoDB" id="10542374at2759"/>
<keyword evidence="1" id="KW-0812">Transmembrane</keyword>
<protein>
    <submittedName>
        <fullName evidence="2 3">Uncharacterized protein</fullName>
    </submittedName>
</protein>
<dbReference type="EnsemblFungi" id="MAPG_04675T0">
    <property type="protein sequence ID" value="MAPG_04675T0"/>
    <property type="gene ID" value="MAPG_04675"/>
</dbReference>
<reference evidence="2" key="2">
    <citation type="submission" date="2010-05" db="EMBL/GenBank/DDBJ databases">
        <title>The Genome Sequence of Magnaporthe poae strain ATCC 64411.</title>
        <authorList>
            <consortium name="The Broad Institute Genome Sequencing Platform"/>
            <consortium name="Broad Institute Genome Sequencing Center for Infectious Disease"/>
            <person name="Ma L.-J."/>
            <person name="Dead R."/>
            <person name="Young S."/>
            <person name="Zeng Q."/>
            <person name="Koehrsen M."/>
            <person name="Alvarado L."/>
            <person name="Berlin A."/>
            <person name="Chapman S.B."/>
            <person name="Chen Z."/>
            <person name="Freedman E."/>
            <person name="Gellesch M."/>
            <person name="Goldberg J."/>
            <person name="Griggs A."/>
            <person name="Gujja S."/>
            <person name="Heilman E.R."/>
            <person name="Heiman D."/>
            <person name="Hepburn T."/>
            <person name="Howarth C."/>
            <person name="Jen D."/>
            <person name="Larson L."/>
            <person name="Mehta T."/>
            <person name="Neiman D."/>
            <person name="Pearson M."/>
            <person name="Roberts A."/>
            <person name="Saif S."/>
            <person name="Shea T."/>
            <person name="Shenoy N."/>
            <person name="Sisk P."/>
            <person name="Stolte C."/>
            <person name="Sykes S."/>
            <person name="Walk T."/>
            <person name="White J."/>
            <person name="Yandava C."/>
            <person name="Haas B."/>
            <person name="Nusbaum C."/>
            <person name="Birren B."/>
        </authorList>
    </citation>
    <scope>NUCLEOTIDE SEQUENCE</scope>
    <source>
        <strain evidence="2">ATCC 64411</strain>
    </source>
</reference>
<gene>
    <name evidence="2" type="ORF">MAPG_04675</name>
</gene>
<reference evidence="3" key="4">
    <citation type="journal article" date="2015" name="G3 (Bethesda)">
        <title>Genome sequences of three phytopathogenic species of the Magnaporthaceae family of fungi.</title>
        <authorList>
            <person name="Okagaki L.H."/>
            <person name="Nunes C.C."/>
            <person name="Sailsbery J."/>
            <person name="Clay B."/>
            <person name="Brown D."/>
            <person name="John T."/>
            <person name="Oh Y."/>
            <person name="Young N."/>
            <person name="Fitzgerald M."/>
            <person name="Haas B.J."/>
            <person name="Zeng Q."/>
            <person name="Young S."/>
            <person name="Adiconis X."/>
            <person name="Fan L."/>
            <person name="Levin J.Z."/>
            <person name="Mitchell T.K."/>
            <person name="Okubara P.A."/>
            <person name="Farman M.L."/>
            <person name="Kohn L.M."/>
            <person name="Birren B."/>
            <person name="Ma L.-J."/>
            <person name="Dean R.A."/>
        </authorList>
    </citation>
    <scope>NUCLEOTIDE SEQUENCE</scope>
    <source>
        <strain evidence="3">ATCC 64411 / 73-15</strain>
    </source>
</reference>
<evidence type="ECO:0000313" key="4">
    <source>
        <dbReference type="Proteomes" id="UP000011715"/>
    </source>
</evidence>
<evidence type="ECO:0000256" key="1">
    <source>
        <dbReference type="SAM" id="Phobius"/>
    </source>
</evidence>
<accession>A0A0C4DXD2</accession>
<keyword evidence="4" id="KW-1185">Reference proteome</keyword>
<name>A0A0C4DXD2_MAGP6</name>
<dbReference type="Proteomes" id="UP000011715">
    <property type="component" value="Unassembled WGS sequence"/>
</dbReference>
<reference evidence="3" key="5">
    <citation type="submission" date="2015-06" db="UniProtKB">
        <authorList>
            <consortium name="EnsemblFungi"/>
        </authorList>
    </citation>
    <scope>IDENTIFICATION</scope>
    <source>
        <strain evidence="3">ATCC 64411</strain>
    </source>
</reference>
<dbReference type="AlphaFoldDB" id="A0A0C4DXD2"/>
<dbReference type="VEuPathDB" id="FungiDB:MAPG_04675"/>
<dbReference type="EMBL" id="GL876968">
    <property type="protein sequence ID" value="KLU85653.1"/>
    <property type="molecule type" value="Genomic_DNA"/>
</dbReference>
<proteinExistence type="predicted"/>
<dbReference type="eggNOG" id="ENOG502RN9K">
    <property type="taxonomic scope" value="Eukaryota"/>
</dbReference>
<keyword evidence="1" id="KW-0472">Membrane</keyword>
<keyword evidence="1" id="KW-1133">Transmembrane helix</keyword>